<dbReference type="InterPro" id="IPR001611">
    <property type="entry name" value="Leu-rich_rpt"/>
</dbReference>
<dbReference type="InterPro" id="IPR000719">
    <property type="entry name" value="Prot_kinase_dom"/>
</dbReference>
<dbReference type="GO" id="GO:0016020">
    <property type="term" value="C:membrane"/>
    <property type="evidence" value="ECO:0007669"/>
    <property type="project" value="UniProtKB-SubCell"/>
</dbReference>
<reference evidence="22 23" key="1">
    <citation type="journal article" date="2021" name="Commun. Biol.">
        <title>The genome of Shorea leprosula (Dipterocarpaceae) highlights the ecological relevance of drought in aseasonal tropical rainforests.</title>
        <authorList>
            <person name="Ng K.K.S."/>
            <person name="Kobayashi M.J."/>
            <person name="Fawcett J.A."/>
            <person name="Hatakeyama M."/>
            <person name="Paape T."/>
            <person name="Ng C.H."/>
            <person name="Ang C.C."/>
            <person name="Tnah L.H."/>
            <person name="Lee C.T."/>
            <person name="Nishiyama T."/>
            <person name="Sese J."/>
            <person name="O'Brien M.J."/>
            <person name="Copetti D."/>
            <person name="Mohd Noor M.I."/>
            <person name="Ong R.C."/>
            <person name="Putra M."/>
            <person name="Sireger I.Z."/>
            <person name="Indrioko S."/>
            <person name="Kosugi Y."/>
            <person name="Izuno A."/>
            <person name="Isagi Y."/>
            <person name="Lee S.L."/>
            <person name="Shimizu K.K."/>
        </authorList>
    </citation>
    <scope>NUCLEOTIDE SEQUENCE [LARGE SCALE GENOMIC DNA]</scope>
    <source>
        <strain evidence="22">214</strain>
    </source>
</reference>
<comment type="caution">
    <text evidence="22">The sequence shown here is derived from an EMBL/GenBank/DDBJ whole genome shotgun (WGS) entry which is preliminary data.</text>
</comment>
<dbReference type="GO" id="GO:0004674">
    <property type="term" value="F:protein serine/threonine kinase activity"/>
    <property type="evidence" value="ECO:0007669"/>
    <property type="project" value="UniProtKB-KW"/>
</dbReference>
<feature type="domain" description="Protein kinase" evidence="21">
    <location>
        <begin position="590"/>
        <end position="862"/>
    </location>
</feature>
<comment type="catalytic activity">
    <reaction evidence="17">
        <text>L-seryl-[protein] + ATP = O-phospho-L-seryl-[protein] + ADP + H(+)</text>
        <dbReference type="Rhea" id="RHEA:17989"/>
        <dbReference type="Rhea" id="RHEA-COMP:9863"/>
        <dbReference type="Rhea" id="RHEA-COMP:11604"/>
        <dbReference type="ChEBI" id="CHEBI:15378"/>
        <dbReference type="ChEBI" id="CHEBI:29999"/>
        <dbReference type="ChEBI" id="CHEBI:30616"/>
        <dbReference type="ChEBI" id="CHEBI:83421"/>
        <dbReference type="ChEBI" id="CHEBI:456216"/>
        <dbReference type="EC" id="2.7.11.1"/>
    </reaction>
</comment>
<dbReference type="SUPFAM" id="SSF52058">
    <property type="entry name" value="L domain-like"/>
    <property type="match status" value="1"/>
</dbReference>
<dbReference type="InterPro" id="IPR011009">
    <property type="entry name" value="Kinase-like_dom_sf"/>
</dbReference>
<gene>
    <name evidence="22" type="ORF">SLEP1_g36415</name>
</gene>
<dbReference type="Gene3D" id="3.80.10.10">
    <property type="entry name" value="Ribonuclease Inhibitor"/>
    <property type="match status" value="1"/>
</dbReference>
<feature type="transmembrane region" description="Helical" evidence="19">
    <location>
        <begin position="534"/>
        <end position="557"/>
    </location>
</feature>
<dbReference type="InterPro" id="IPR008271">
    <property type="entry name" value="Ser/Thr_kinase_AS"/>
</dbReference>
<dbReference type="AlphaFoldDB" id="A0AAV5KS01"/>
<feature type="signal peptide" evidence="20">
    <location>
        <begin position="1"/>
        <end position="26"/>
    </location>
</feature>
<dbReference type="SUPFAM" id="SSF56112">
    <property type="entry name" value="Protein kinase-like (PK-like)"/>
    <property type="match status" value="1"/>
</dbReference>
<comment type="catalytic activity">
    <reaction evidence="16">
        <text>L-threonyl-[protein] + ATP = O-phospho-L-threonyl-[protein] + ADP + H(+)</text>
        <dbReference type="Rhea" id="RHEA:46608"/>
        <dbReference type="Rhea" id="RHEA-COMP:11060"/>
        <dbReference type="Rhea" id="RHEA-COMP:11605"/>
        <dbReference type="ChEBI" id="CHEBI:15378"/>
        <dbReference type="ChEBI" id="CHEBI:30013"/>
        <dbReference type="ChEBI" id="CHEBI:30616"/>
        <dbReference type="ChEBI" id="CHEBI:61977"/>
        <dbReference type="ChEBI" id="CHEBI:456216"/>
        <dbReference type="EC" id="2.7.11.1"/>
    </reaction>
</comment>
<dbReference type="PANTHER" id="PTHR45631">
    <property type="entry name" value="OS07G0107800 PROTEIN-RELATED"/>
    <property type="match status" value="1"/>
</dbReference>
<dbReference type="InterPro" id="IPR017441">
    <property type="entry name" value="Protein_kinase_ATP_BS"/>
</dbReference>
<evidence type="ECO:0000256" key="16">
    <source>
        <dbReference type="ARBA" id="ARBA00047899"/>
    </source>
</evidence>
<dbReference type="PROSITE" id="PS50011">
    <property type="entry name" value="PROTEIN_KINASE_DOM"/>
    <property type="match status" value="1"/>
</dbReference>
<keyword evidence="6" id="KW-0808">Transferase</keyword>
<dbReference type="InterPro" id="IPR001245">
    <property type="entry name" value="Ser-Thr/Tyr_kinase_cat_dom"/>
</dbReference>
<evidence type="ECO:0000256" key="14">
    <source>
        <dbReference type="ARBA" id="ARBA00023136"/>
    </source>
</evidence>
<dbReference type="InterPro" id="IPR032675">
    <property type="entry name" value="LRR_dom_sf"/>
</dbReference>
<evidence type="ECO:0000256" key="8">
    <source>
        <dbReference type="ARBA" id="ARBA00022729"/>
    </source>
</evidence>
<evidence type="ECO:0000256" key="2">
    <source>
        <dbReference type="ARBA" id="ARBA00012513"/>
    </source>
</evidence>
<keyword evidence="14 19" id="KW-0472">Membrane</keyword>
<evidence type="ECO:0000256" key="15">
    <source>
        <dbReference type="ARBA" id="ARBA00023170"/>
    </source>
</evidence>
<keyword evidence="13 19" id="KW-1133">Transmembrane helix</keyword>
<feature type="binding site" evidence="18">
    <location>
        <position position="618"/>
    </location>
    <ligand>
        <name>ATP</name>
        <dbReference type="ChEBI" id="CHEBI:30616"/>
    </ligand>
</feature>
<keyword evidence="7 19" id="KW-0812">Transmembrane</keyword>
<dbReference type="PRINTS" id="PR00019">
    <property type="entry name" value="LEURICHRPT"/>
</dbReference>
<dbReference type="Pfam" id="PF13855">
    <property type="entry name" value="LRR_8"/>
    <property type="match status" value="1"/>
</dbReference>
<proteinExistence type="predicted"/>
<evidence type="ECO:0000259" key="21">
    <source>
        <dbReference type="PROSITE" id="PS50011"/>
    </source>
</evidence>
<evidence type="ECO:0000256" key="11">
    <source>
        <dbReference type="ARBA" id="ARBA00022777"/>
    </source>
</evidence>
<dbReference type="PROSITE" id="PS00107">
    <property type="entry name" value="PROTEIN_KINASE_ATP"/>
    <property type="match status" value="1"/>
</dbReference>
<dbReference type="PANTHER" id="PTHR45631:SF212">
    <property type="entry name" value="PROTEIN KINASE DOMAIN-CONTAINING PROTEIN"/>
    <property type="match status" value="1"/>
</dbReference>
<organism evidence="22 23">
    <name type="scientific">Rubroshorea leprosula</name>
    <dbReference type="NCBI Taxonomy" id="152421"/>
    <lineage>
        <taxon>Eukaryota</taxon>
        <taxon>Viridiplantae</taxon>
        <taxon>Streptophyta</taxon>
        <taxon>Embryophyta</taxon>
        <taxon>Tracheophyta</taxon>
        <taxon>Spermatophyta</taxon>
        <taxon>Magnoliopsida</taxon>
        <taxon>eudicotyledons</taxon>
        <taxon>Gunneridae</taxon>
        <taxon>Pentapetalae</taxon>
        <taxon>rosids</taxon>
        <taxon>malvids</taxon>
        <taxon>Malvales</taxon>
        <taxon>Dipterocarpaceae</taxon>
        <taxon>Rubroshorea</taxon>
    </lineage>
</organism>
<evidence type="ECO:0000256" key="9">
    <source>
        <dbReference type="ARBA" id="ARBA00022737"/>
    </source>
</evidence>
<dbReference type="PROSITE" id="PS00108">
    <property type="entry name" value="PROTEIN_KINASE_ST"/>
    <property type="match status" value="1"/>
</dbReference>
<comment type="subcellular location">
    <subcellularLocation>
        <location evidence="1">Membrane</location>
        <topology evidence="1">Single-pass membrane protein</topology>
    </subcellularLocation>
</comment>
<keyword evidence="11" id="KW-0418">Kinase</keyword>
<dbReference type="SMART" id="SM00220">
    <property type="entry name" value="S_TKc"/>
    <property type="match status" value="1"/>
</dbReference>
<accession>A0AAV5KS01</accession>
<dbReference type="FunFam" id="1.10.510.10:FF:000146">
    <property type="entry name" value="LRR receptor-like serine/threonine-protein kinase IOS1"/>
    <property type="match status" value="1"/>
</dbReference>
<keyword evidence="23" id="KW-1185">Reference proteome</keyword>
<keyword evidence="4" id="KW-0597">Phosphoprotein</keyword>
<dbReference type="Proteomes" id="UP001054252">
    <property type="component" value="Unassembled WGS sequence"/>
</dbReference>
<evidence type="ECO:0000256" key="10">
    <source>
        <dbReference type="ARBA" id="ARBA00022741"/>
    </source>
</evidence>
<evidence type="ECO:0000256" key="12">
    <source>
        <dbReference type="ARBA" id="ARBA00022840"/>
    </source>
</evidence>
<keyword evidence="8 20" id="KW-0732">Signal</keyword>
<dbReference type="EMBL" id="BPVZ01000074">
    <property type="protein sequence ID" value="GKV27221.1"/>
    <property type="molecule type" value="Genomic_DNA"/>
</dbReference>
<keyword evidence="10 18" id="KW-0547">Nucleotide-binding</keyword>
<sequence length="891" mass="100122">MGAGNTLVFKPGAIFILAVLMAESCAGHDKHVEPRKLISTTDDRPGSISIDCGVNEDYPDEQSGIYYKSDSDFVKAGENKQVSPRYILTHPQMGQMLQTLRSFPEGKKNCYNLKPEQGKGHHYMFRAMFYYGNYDGLQQPPSFEVYLGVNFWTTVSCSNDMTFYYNEIIQFLSTDTIDVCLVNTGSGIPIISALELRLLNDAIYQIESRVLGERIRYDVIDNNFSTTRYKDDVYDRIWKHITFPGASLNKTMINIDIQDSNNNYRIPTEILKTAIQPSNRWDSLSYWFKMPTDYFERDLYVYFHFAEIVNTTEDQRREISITLNGVKLAPITLEYLKPLSIGPQNFPIKGFVNFSIDATAESSLPPLLNAFEIYMDVKFPTSPTHLVDVDAIMDIKQMYKISRPNWQGDPCVPGAYEWSGLHCGFENSTMRITYLNLSSSNLEGEISSSFFSLTAMVSLDLSNNKLTGPVPEFLAQLPKLKVLDLSGNKFKGQIPKALMEKSNSGTLQLRLDENLDLCLIDTCENNHKRMVRPIVASAVSVVALLILLSVLLIICIIKRRRQKGAKLKEERSMKSKNKTFTYSEISNITTNFTMVIGEGGFGKVYLGTLNDGTHVAVKVLSSSSKQGYKEFQAEAQLLIIVHHKNLVSLVGYCDEDDNKALVYENLVNGNLRQHLSDGNTNILSWIERLQIAVDAAHGLEYLHNGCRPPIVHRDLKTSNILLTENMQAKIADFGLSRAFSTEFASHISTCPAGTPGYLDPEFHSSGIINKKSDVYSFGIVLLELVSGQPVILRGEEPIHIIELINPLIERGDIRRVIDPRLQGEFNINAAWKAVEIAMACVLPLGIQRPDMSQVLLELKECLDLETGSRETQKIGSQILNNSLEIAHPLAR</sequence>
<evidence type="ECO:0000313" key="23">
    <source>
        <dbReference type="Proteomes" id="UP001054252"/>
    </source>
</evidence>
<dbReference type="InterPro" id="IPR024788">
    <property type="entry name" value="Malectin-like_Carb-bd_dom"/>
</dbReference>
<protein>
    <recommendedName>
        <fullName evidence="2">non-specific serine/threonine protein kinase</fullName>
        <ecNumber evidence="2">2.7.11.1</ecNumber>
    </recommendedName>
</protein>
<keyword evidence="15" id="KW-0675">Receptor</keyword>
<keyword evidence="5" id="KW-0433">Leucine-rich repeat</keyword>
<dbReference type="Pfam" id="PF12819">
    <property type="entry name" value="Malectin_like"/>
    <property type="match status" value="1"/>
</dbReference>
<dbReference type="Gene3D" id="3.30.200.20">
    <property type="entry name" value="Phosphorylase Kinase, domain 1"/>
    <property type="match status" value="1"/>
</dbReference>
<evidence type="ECO:0000256" key="3">
    <source>
        <dbReference type="ARBA" id="ARBA00022527"/>
    </source>
</evidence>
<evidence type="ECO:0000256" key="18">
    <source>
        <dbReference type="PROSITE-ProRule" id="PRU10141"/>
    </source>
</evidence>
<evidence type="ECO:0000256" key="1">
    <source>
        <dbReference type="ARBA" id="ARBA00004167"/>
    </source>
</evidence>
<feature type="chain" id="PRO_5044011459" description="non-specific serine/threonine protein kinase" evidence="20">
    <location>
        <begin position="27"/>
        <end position="891"/>
    </location>
</feature>
<name>A0AAV5KS01_9ROSI</name>
<dbReference type="FunFam" id="3.80.10.10:FF:000129">
    <property type="entry name" value="Leucine-rich repeat receptor-like kinase"/>
    <property type="match status" value="1"/>
</dbReference>
<dbReference type="GO" id="GO:0005524">
    <property type="term" value="F:ATP binding"/>
    <property type="evidence" value="ECO:0007669"/>
    <property type="project" value="UniProtKB-UniRule"/>
</dbReference>
<dbReference type="Gene3D" id="1.10.510.10">
    <property type="entry name" value="Transferase(Phosphotransferase) domain 1"/>
    <property type="match status" value="1"/>
</dbReference>
<keyword evidence="9" id="KW-0677">Repeat</keyword>
<evidence type="ECO:0000256" key="13">
    <source>
        <dbReference type="ARBA" id="ARBA00022989"/>
    </source>
</evidence>
<evidence type="ECO:0000256" key="4">
    <source>
        <dbReference type="ARBA" id="ARBA00022553"/>
    </source>
</evidence>
<dbReference type="EC" id="2.7.11.1" evidence="2"/>
<evidence type="ECO:0000256" key="17">
    <source>
        <dbReference type="ARBA" id="ARBA00048679"/>
    </source>
</evidence>
<evidence type="ECO:0000313" key="22">
    <source>
        <dbReference type="EMBL" id="GKV27221.1"/>
    </source>
</evidence>
<dbReference type="Pfam" id="PF07714">
    <property type="entry name" value="PK_Tyr_Ser-Thr"/>
    <property type="match status" value="1"/>
</dbReference>
<dbReference type="FunFam" id="3.30.200.20:FF:000394">
    <property type="entry name" value="Leucine-rich repeat receptor-like protein kinase"/>
    <property type="match status" value="1"/>
</dbReference>
<evidence type="ECO:0000256" key="6">
    <source>
        <dbReference type="ARBA" id="ARBA00022679"/>
    </source>
</evidence>
<evidence type="ECO:0000256" key="20">
    <source>
        <dbReference type="SAM" id="SignalP"/>
    </source>
</evidence>
<evidence type="ECO:0000256" key="5">
    <source>
        <dbReference type="ARBA" id="ARBA00022614"/>
    </source>
</evidence>
<dbReference type="CDD" id="cd14066">
    <property type="entry name" value="STKc_IRAK"/>
    <property type="match status" value="1"/>
</dbReference>
<evidence type="ECO:0000256" key="19">
    <source>
        <dbReference type="SAM" id="Phobius"/>
    </source>
</evidence>
<evidence type="ECO:0000256" key="7">
    <source>
        <dbReference type="ARBA" id="ARBA00022692"/>
    </source>
</evidence>
<keyword evidence="3" id="KW-0723">Serine/threonine-protein kinase</keyword>
<keyword evidence="12 18" id="KW-0067">ATP-binding</keyword>